<dbReference type="PROSITE" id="PS51186">
    <property type="entry name" value="GNAT"/>
    <property type="match status" value="1"/>
</dbReference>
<dbReference type="SUPFAM" id="SSF55729">
    <property type="entry name" value="Acyl-CoA N-acyltransferases (Nat)"/>
    <property type="match status" value="1"/>
</dbReference>
<dbReference type="STRING" id="561184.SAMN05216376_101463"/>
<dbReference type="Gene3D" id="3.40.630.30">
    <property type="match status" value="1"/>
</dbReference>
<evidence type="ECO:0000256" key="2">
    <source>
        <dbReference type="ARBA" id="ARBA00023315"/>
    </source>
</evidence>
<evidence type="ECO:0000313" key="4">
    <source>
        <dbReference type="EMBL" id="KHQ54142.1"/>
    </source>
</evidence>
<dbReference type="InterPro" id="IPR036390">
    <property type="entry name" value="WH_DNA-bd_sf"/>
</dbReference>
<proteinExistence type="predicted"/>
<dbReference type="OrthoDB" id="2436196at2"/>
<accession>A0A225Q3R2</accession>
<dbReference type="InterPro" id="IPR000182">
    <property type="entry name" value="GNAT_dom"/>
</dbReference>
<dbReference type="GO" id="GO:0016747">
    <property type="term" value="F:acyltransferase activity, transferring groups other than amino-acyl groups"/>
    <property type="evidence" value="ECO:0007669"/>
    <property type="project" value="InterPro"/>
</dbReference>
<dbReference type="InterPro" id="IPR016181">
    <property type="entry name" value="Acyl_CoA_acyltransferase"/>
</dbReference>
<dbReference type="InterPro" id="IPR000835">
    <property type="entry name" value="HTH_MarR-typ"/>
</dbReference>
<dbReference type="GeneID" id="66499077"/>
<dbReference type="Pfam" id="PF12802">
    <property type="entry name" value="MarR_2"/>
    <property type="match status" value="1"/>
</dbReference>
<dbReference type="GO" id="GO:0003700">
    <property type="term" value="F:DNA-binding transcription factor activity"/>
    <property type="evidence" value="ECO:0007669"/>
    <property type="project" value="InterPro"/>
</dbReference>
<reference evidence="4 5" key="1">
    <citation type="submission" date="2014-10" db="EMBL/GenBank/DDBJ databases">
        <title>Genome sequence of Ponticoccus sp. strain UMTAT08 isolated from clonal culture of toxic dinoflagellate Alexandrium tamiyavanichii.</title>
        <authorList>
            <person name="Gan H.Y."/>
            <person name="Muhd D.-D."/>
            <person name="Mohd Noor M.E."/>
            <person name="Yeong Y.S."/>
            <person name="Usup G."/>
        </authorList>
    </citation>
    <scope>NUCLEOTIDE SEQUENCE [LARGE SCALE GENOMIC DNA]</scope>
    <source>
        <strain evidence="4 5">UMTAT08</strain>
    </source>
</reference>
<sequence>MTIDAIARTRRFHRAVTSEVGALDSSFLGRGRPLGPARVLHAIGNGVSDVAEIRAHLKLDSGLMSRLLRGLEDEGLVTVTASENDARRRSAALTPAGEVEFAEYEALSDQQAGAILSRHPHPEALLQAMDLVATALGFDRTAIQRVPPSDPRAQQCLATYYGELAHRFSGGFDVNLSADPEARDMEPPRGAFLLAVLDGMAIGCAGLKGTDKGYAEVKRVWVAPSARRMGLAGLLMRAIEDEARGLGIGTLRLDTNSALPEAVRFYRKSGWTEIPRFNDDPYPDVFFEKHL</sequence>
<keyword evidence="1" id="KW-0808">Transferase</keyword>
<dbReference type="CDD" id="cd04301">
    <property type="entry name" value="NAT_SF"/>
    <property type="match status" value="1"/>
</dbReference>
<dbReference type="PATRIC" id="fig|1515334.3.peg.1374"/>
<organism evidence="4 5">
    <name type="scientific">Mameliella alba</name>
    <dbReference type="NCBI Taxonomy" id="561184"/>
    <lineage>
        <taxon>Bacteria</taxon>
        <taxon>Pseudomonadati</taxon>
        <taxon>Pseudomonadota</taxon>
        <taxon>Alphaproteobacteria</taxon>
        <taxon>Rhodobacterales</taxon>
        <taxon>Roseobacteraceae</taxon>
        <taxon>Mameliella</taxon>
    </lineage>
</organism>
<dbReference type="PANTHER" id="PTHR43877:SF2">
    <property type="entry name" value="AMINOALKYLPHOSPHONATE N-ACETYLTRANSFERASE-RELATED"/>
    <property type="match status" value="1"/>
</dbReference>
<evidence type="ECO:0000256" key="1">
    <source>
        <dbReference type="ARBA" id="ARBA00022679"/>
    </source>
</evidence>
<evidence type="ECO:0000259" key="3">
    <source>
        <dbReference type="PROSITE" id="PS51186"/>
    </source>
</evidence>
<feature type="domain" description="N-acetyltransferase" evidence="3">
    <location>
        <begin position="141"/>
        <end position="291"/>
    </location>
</feature>
<dbReference type="AlphaFoldDB" id="A0A0B3S1D3"/>
<name>A0A0B3S1D3_9RHOB</name>
<evidence type="ECO:0000313" key="5">
    <source>
        <dbReference type="Proteomes" id="UP000030960"/>
    </source>
</evidence>
<dbReference type="PANTHER" id="PTHR43877">
    <property type="entry name" value="AMINOALKYLPHOSPHONATE N-ACETYLTRANSFERASE-RELATED-RELATED"/>
    <property type="match status" value="1"/>
</dbReference>
<dbReference type="InterPro" id="IPR050832">
    <property type="entry name" value="Bact_Acetyltransf"/>
</dbReference>
<gene>
    <name evidence="4" type="ORF">OA50_01371</name>
</gene>
<dbReference type="SUPFAM" id="SSF46785">
    <property type="entry name" value="Winged helix' DNA-binding domain"/>
    <property type="match status" value="1"/>
</dbReference>
<dbReference type="Pfam" id="PF00583">
    <property type="entry name" value="Acetyltransf_1"/>
    <property type="match status" value="1"/>
</dbReference>
<dbReference type="EMBL" id="JSUQ01000004">
    <property type="protein sequence ID" value="KHQ54142.1"/>
    <property type="molecule type" value="Genomic_DNA"/>
</dbReference>
<accession>A0A0B3S1D3</accession>
<protein>
    <submittedName>
        <fullName evidence="4">Transcriptional regulator</fullName>
    </submittedName>
</protein>
<keyword evidence="5" id="KW-1185">Reference proteome</keyword>
<dbReference type="RefSeq" id="WP_043139154.1">
    <property type="nucleotide sequence ID" value="NZ_BMGQ01000009.1"/>
</dbReference>
<dbReference type="Gene3D" id="1.10.10.10">
    <property type="entry name" value="Winged helix-like DNA-binding domain superfamily/Winged helix DNA-binding domain"/>
    <property type="match status" value="1"/>
</dbReference>
<keyword evidence="2" id="KW-0012">Acyltransferase</keyword>
<dbReference type="Proteomes" id="UP000030960">
    <property type="component" value="Unassembled WGS sequence"/>
</dbReference>
<dbReference type="InterPro" id="IPR036388">
    <property type="entry name" value="WH-like_DNA-bd_sf"/>
</dbReference>
<comment type="caution">
    <text evidence="4">The sequence shown here is derived from an EMBL/GenBank/DDBJ whole genome shotgun (WGS) entry which is preliminary data.</text>
</comment>